<dbReference type="AlphaFoldDB" id="A0A8H5SUH2"/>
<dbReference type="EMBL" id="JAAGWQ010000200">
    <property type="protein sequence ID" value="KAF5660145.1"/>
    <property type="molecule type" value="Genomic_DNA"/>
</dbReference>
<accession>A0A8H5SUH2</accession>
<sequence>MSLSPRDTIAVNDIERYNNFMAEVADSQFLDMYLENAAVKIDVYEYPSNTLVQSVQFEASPKANSYFDQQKAQADEILGEQVGEGIAEREIICKRDDDVEELELSMFEKRRSRCRQFCGNIRVSLWQIENTPDYDDAR</sequence>
<protein>
    <submittedName>
        <fullName evidence="1">Uncharacterized protein</fullName>
    </submittedName>
</protein>
<gene>
    <name evidence="1" type="ORF">FHETE_9118</name>
</gene>
<keyword evidence="2" id="KW-1185">Reference proteome</keyword>
<dbReference type="Proteomes" id="UP000567885">
    <property type="component" value="Unassembled WGS sequence"/>
</dbReference>
<dbReference type="OrthoDB" id="3928438at2759"/>
<evidence type="ECO:0000313" key="1">
    <source>
        <dbReference type="EMBL" id="KAF5660145.1"/>
    </source>
</evidence>
<proteinExistence type="predicted"/>
<reference evidence="1 2" key="1">
    <citation type="submission" date="2020-05" db="EMBL/GenBank/DDBJ databases">
        <title>Identification and distribution of gene clusters putatively required for synthesis of sphingolipid metabolism inhibitors in phylogenetically diverse species of the filamentous fungus Fusarium.</title>
        <authorList>
            <person name="Kim H.-S."/>
            <person name="Busman M."/>
            <person name="Brown D.W."/>
            <person name="Divon H."/>
            <person name="Uhlig S."/>
            <person name="Proctor R.H."/>
        </authorList>
    </citation>
    <scope>NUCLEOTIDE SEQUENCE [LARGE SCALE GENOMIC DNA]</scope>
    <source>
        <strain evidence="1 2">NRRL 20693</strain>
    </source>
</reference>
<name>A0A8H5SUH2_FUSHE</name>
<organism evidence="1 2">
    <name type="scientific">Fusarium heterosporum</name>
    <dbReference type="NCBI Taxonomy" id="42747"/>
    <lineage>
        <taxon>Eukaryota</taxon>
        <taxon>Fungi</taxon>
        <taxon>Dikarya</taxon>
        <taxon>Ascomycota</taxon>
        <taxon>Pezizomycotina</taxon>
        <taxon>Sordariomycetes</taxon>
        <taxon>Hypocreomycetidae</taxon>
        <taxon>Hypocreales</taxon>
        <taxon>Nectriaceae</taxon>
        <taxon>Fusarium</taxon>
        <taxon>Fusarium heterosporum species complex</taxon>
    </lineage>
</organism>
<comment type="caution">
    <text evidence="1">The sequence shown here is derived from an EMBL/GenBank/DDBJ whole genome shotgun (WGS) entry which is preliminary data.</text>
</comment>
<evidence type="ECO:0000313" key="2">
    <source>
        <dbReference type="Proteomes" id="UP000567885"/>
    </source>
</evidence>